<gene>
    <name evidence="3" type="ORF">MNBD_GAMMA24-2682</name>
</gene>
<sequence length="182" mass="20374">MVSPLTLQQWARNGWISAHNTSDGQYRFLYHDLEYFAHERGLTLTHDDDNRTRILIVDDDFQLSGYLRELLSGLNHNIEVETANDGFDANGKIQTGQPHILLLDLMMPGLNGFDVCHQLKSNPATQATRIITMTGYHTPENVERILNVGAEACMAKPLDTDTLLILLGLGEETKATEARPSK</sequence>
<dbReference type="Pfam" id="PF00072">
    <property type="entry name" value="Response_reg"/>
    <property type="match status" value="1"/>
</dbReference>
<dbReference type="AlphaFoldDB" id="A0A3B1BRU5"/>
<dbReference type="PANTHER" id="PTHR44591:SF3">
    <property type="entry name" value="RESPONSE REGULATORY DOMAIN-CONTAINING PROTEIN"/>
    <property type="match status" value="1"/>
</dbReference>
<dbReference type="Gene3D" id="3.40.50.2300">
    <property type="match status" value="1"/>
</dbReference>
<dbReference type="PANTHER" id="PTHR44591">
    <property type="entry name" value="STRESS RESPONSE REGULATOR PROTEIN 1"/>
    <property type="match status" value="1"/>
</dbReference>
<dbReference type="SMART" id="SM00448">
    <property type="entry name" value="REC"/>
    <property type="match status" value="1"/>
</dbReference>
<accession>A0A3B1BRU5</accession>
<protein>
    <recommendedName>
        <fullName evidence="2">Response regulatory domain-containing protein</fullName>
    </recommendedName>
</protein>
<dbReference type="EMBL" id="UOFZ01000163">
    <property type="protein sequence ID" value="VAX14198.1"/>
    <property type="molecule type" value="Genomic_DNA"/>
</dbReference>
<proteinExistence type="predicted"/>
<evidence type="ECO:0000256" key="1">
    <source>
        <dbReference type="ARBA" id="ARBA00022553"/>
    </source>
</evidence>
<reference evidence="3" key="1">
    <citation type="submission" date="2018-06" db="EMBL/GenBank/DDBJ databases">
        <authorList>
            <person name="Zhirakovskaya E."/>
        </authorList>
    </citation>
    <scope>NUCLEOTIDE SEQUENCE</scope>
</reference>
<name>A0A3B1BRU5_9ZZZZ</name>
<dbReference type="InterPro" id="IPR011006">
    <property type="entry name" value="CheY-like_superfamily"/>
</dbReference>
<evidence type="ECO:0000313" key="3">
    <source>
        <dbReference type="EMBL" id="VAX14198.1"/>
    </source>
</evidence>
<keyword evidence="1" id="KW-0597">Phosphoprotein</keyword>
<dbReference type="CDD" id="cd00156">
    <property type="entry name" value="REC"/>
    <property type="match status" value="1"/>
</dbReference>
<dbReference type="InterPro" id="IPR050595">
    <property type="entry name" value="Bact_response_regulator"/>
</dbReference>
<dbReference type="GO" id="GO:0000160">
    <property type="term" value="P:phosphorelay signal transduction system"/>
    <property type="evidence" value="ECO:0007669"/>
    <property type="project" value="InterPro"/>
</dbReference>
<feature type="domain" description="Response regulatory" evidence="2">
    <location>
        <begin position="53"/>
        <end position="171"/>
    </location>
</feature>
<dbReference type="PROSITE" id="PS50110">
    <property type="entry name" value="RESPONSE_REGULATORY"/>
    <property type="match status" value="1"/>
</dbReference>
<evidence type="ECO:0000259" key="2">
    <source>
        <dbReference type="PROSITE" id="PS50110"/>
    </source>
</evidence>
<dbReference type="InterPro" id="IPR001789">
    <property type="entry name" value="Sig_transdc_resp-reg_receiver"/>
</dbReference>
<dbReference type="SUPFAM" id="SSF52172">
    <property type="entry name" value="CheY-like"/>
    <property type="match status" value="1"/>
</dbReference>
<organism evidence="3">
    <name type="scientific">hydrothermal vent metagenome</name>
    <dbReference type="NCBI Taxonomy" id="652676"/>
    <lineage>
        <taxon>unclassified sequences</taxon>
        <taxon>metagenomes</taxon>
        <taxon>ecological metagenomes</taxon>
    </lineage>
</organism>